<name>A0A5J4PT27_9EUKA</name>
<evidence type="ECO:0000313" key="2">
    <source>
        <dbReference type="EMBL" id="KAA6312737.1"/>
    </source>
</evidence>
<dbReference type="Proteomes" id="UP000324800">
    <property type="component" value="Unassembled WGS sequence"/>
</dbReference>
<sequence>MLDVLFRGDNAEEGGQPASSREREGSVTSVGMSAATQPWVYQQQMNPEDAQLVGYTDK</sequence>
<dbReference type="AlphaFoldDB" id="A0A5J4PT27"/>
<feature type="region of interest" description="Disordered" evidence="1">
    <location>
        <begin position="1"/>
        <end position="31"/>
    </location>
</feature>
<feature type="non-terminal residue" evidence="2">
    <location>
        <position position="58"/>
    </location>
</feature>
<organism evidence="2 3">
    <name type="scientific">Streblomastix strix</name>
    <dbReference type="NCBI Taxonomy" id="222440"/>
    <lineage>
        <taxon>Eukaryota</taxon>
        <taxon>Metamonada</taxon>
        <taxon>Preaxostyla</taxon>
        <taxon>Oxymonadida</taxon>
        <taxon>Streblomastigidae</taxon>
        <taxon>Streblomastix</taxon>
    </lineage>
</organism>
<proteinExistence type="predicted"/>
<comment type="caution">
    <text evidence="2">The sequence shown here is derived from an EMBL/GenBank/DDBJ whole genome shotgun (WGS) entry which is preliminary data.</text>
</comment>
<evidence type="ECO:0000313" key="3">
    <source>
        <dbReference type="Proteomes" id="UP000324800"/>
    </source>
</evidence>
<protein>
    <submittedName>
        <fullName evidence="2">Uncharacterized protein</fullName>
    </submittedName>
</protein>
<evidence type="ECO:0000256" key="1">
    <source>
        <dbReference type="SAM" id="MobiDB-lite"/>
    </source>
</evidence>
<dbReference type="EMBL" id="SNRW01048643">
    <property type="protein sequence ID" value="KAA6312737.1"/>
    <property type="molecule type" value="Genomic_DNA"/>
</dbReference>
<reference evidence="2 3" key="1">
    <citation type="submission" date="2019-03" db="EMBL/GenBank/DDBJ databases">
        <title>Single cell metagenomics reveals metabolic interactions within the superorganism composed of flagellate Streblomastix strix and complex community of Bacteroidetes bacteria on its surface.</title>
        <authorList>
            <person name="Treitli S.C."/>
            <person name="Kolisko M."/>
            <person name="Husnik F."/>
            <person name="Keeling P."/>
            <person name="Hampl V."/>
        </authorList>
    </citation>
    <scope>NUCLEOTIDE SEQUENCE [LARGE SCALE GENOMIC DNA]</scope>
    <source>
        <strain evidence="2">ST1C</strain>
    </source>
</reference>
<accession>A0A5J4PT27</accession>
<gene>
    <name evidence="2" type="ORF">EZS28_055873</name>
</gene>